<gene>
    <name evidence="9" type="ORF">BDA96_01G201500</name>
</gene>
<dbReference type="InterPro" id="IPR002657">
    <property type="entry name" value="BilAc:Na_symport/Acr3"/>
</dbReference>
<evidence type="ECO:0000256" key="8">
    <source>
        <dbReference type="SAM" id="Phobius"/>
    </source>
</evidence>
<feature type="transmembrane region" description="Helical" evidence="8">
    <location>
        <begin position="206"/>
        <end position="228"/>
    </location>
</feature>
<dbReference type="PANTHER" id="PTHR10361">
    <property type="entry name" value="SODIUM-BILE ACID COTRANSPORTER"/>
    <property type="match status" value="1"/>
</dbReference>
<dbReference type="GO" id="GO:0009941">
    <property type="term" value="C:chloroplast envelope"/>
    <property type="evidence" value="ECO:0007669"/>
    <property type="project" value="UniProtKB-SubCell"/>
</dbReference>
<evidence type="ECO:0000256" key="5">
    <source>
        <dbReference type="ARBA" id="ARBA00022692"/>
    </source>
</evidence>
<feature type="transmembrane region" description="Helical" evidence="8">
    <location>
        <begin position="151"/>
        <end position="173"/>
    </location>
</feature>
<feature type="transmembrane region" description="Helical" evidence="8">
    <location>
        <begin position="268"/>
        <end position="293"/>
    </location>
</feature>
<feature type="transmembrane region" description="Helical" evidence="8">
    <location>
        <begin position="179"/>
        <end position="199"/>
    </location>
</feature>
<comment type="subcellular location">
    <subcellularLocation>
        <location evidence="3">Membrane</location>
        <topology evidence="3">Multi-pass membrane protein</topology>
    </subcellularLocation>
    <subcellularLocation>
        <location evidence="2">Plastid</location>
        <location evidence="2">Chloroplast envelope</location>
    </subcellularLocation>
</comment>
<dbReference type="InterPro" id="IPR038770">
    <property type="entry name" value="Na+/solute_symporter_sf"/>
</dbReference>
<name>A0A921UYA1_SORBI</name>
<proteinExistence type="inferred from homology"/>
<feature type="transmembrane region" description="Helical" evidence="8">
    <location>
        <begin position="90"/>
        <end position="108"/>
    </location>
</feature>
<comment type="function">
    <text evidence="1">May function as sodium-coupled metabolite transporter across the chloroplast envelope.</text>
</comment>
<evidence type="ECO:0000313" key="10">
    <source>
        <dbReference type="Proteomes" id="UP000807115"/>
    </source>
</evidence>
<feature type="transmembrane region" description="Helical" evidence="8">
    <location>
        <begin position="120"/>
        <end position="139"/>
    </location>
</feature>
<dbReference type="Proteomes" id="UP000807115">
    <property type="component" value="Chromosome 1"/>
</dbReference>
<dbReference type="OrthoDB" id="203097at2759"/>
<evidence type="ECO:0000256" key="2">
    <source>
        <dbReference type="ARBA" id="ARBA00004119"/>
    </source>
</evidence>
<reference evidence="9" key="1">
    <citation type="journal article" date="2019" name="BMC Genomics">
        <title>A new reference genome for Sorghum bicolor reveals high levels of sequence similarity between sweet and grain genotypes: implications for the genetics of sugar metabolism.</title>
        <authorList>
            <person name="Cooper E.A."/>
            <person name="Brenton Z.W."/>
            <person name="Flinn B.S."/>
            <person name="Jenkins J."/>
            <person name="Shu S."/>
            <person name="Flowers D."/>
            <person name="Luo F."/>
            <person name="Wang Y."/>
            <person name="Xia P."/>
            <person name="Barry K."/>
            <person name="Daum C."/>
            <person name="Lipzen A."/>
            <person name="Yoshinaga Y."/>
            <person name="Schmutz J."/>
            <person name="Saski C."/>
            <person name="Vermerris W."/>
            <person name="Kresovich S."/>
        </authorList>
    </citation>
    <scope>NUCLEOTIDE SEQUENCE</scope>
</reference>
<organism evidence="9 10">
    <name type="scientific">Sorghum bicolor</name>
    <name type="common">Sorghum</name>
    <name type="synonym">Sorghum vulgare</name>
    <dbReference type="NCBI Taxonomy" id="4558"/>
    <lineage>
        <taxon>Eukaryota</taxon>
        <taxon>Viridiplantae</taxon>
        <taxon>Streptophyta</taxon>
        <taxon>Embryophyta</taxon>
        <taxon>Tracheophyta</taxon>
        <taxon>Spermatophyta</taxon>
        <taxon>Magnoliopsida</taxon>
        <taxon>Liliopsida</taxon>
        <taxon>Poales</taxon>
        <taxon>Poaceae</taxon>
        <taxon>PACMAD clade</taxon>
        <taxon>Panicoideae</taxon>
        <taxon>Andropogonodae</taxon>
        <taxon>Andropogoneae</taxon>
        <taxon>Sorghinae</taxon>
        <taxon>Sorghum</taxon>
    </lineage>
</organism>
<reference evidence="9" key="2">
    <citation type="submission" date="2020-10" db="EMBL/GenBank/DDBJ databases">
        <authorList>
            <person name="Cooper E.A."/>
            <person name="Brenton Z.W."/>
            <person name="Flinn B.S."/>
            <person name="Jenkins J."/>
            <person name="Shu S."/>
            <person name="Flowers D."/>
            <person name="Luo F."/>
            <person name="Wang Y."/>
            <person name="Xia P."/>
            <person name="Barry K."/>
            <person name="Daum C."/>
            <person name="Lipzen A."/>
            <person name="Yoshinaga Y."/>
            <person name="Schmutz J."/>
            <person name="Saski C."/>
            <person name="Vermerris W."/>
            <person name="Kresovich S."/>
        </authorList>
    </citation>
    <scope>NUCLEOTIDE SEQUENCE</scope>
</reference>
<comment type="similarity">
    <text evidence="4">Belongs to the bile acid:sodium symporter (BASS) (TC 2.A.28) family.</text>
</comment>
<evidence type="ECO:0000256" key="3">
    <source>
        <dbReference type="ARBA" id="ARBA00004141"/>
    </source>
</evidence>
<evidence type="ECO:0000256" key="6">
    <source>
        <dbReference type="ARBA" id="ARBA00022989"/>
    </source>
</evidence>
<dbReference type="Pfam" id="PF01758">
    <property type="entry name" value="SBF"/>
    <property type="match status" value="1"/>
</dbReference>
<sequence length="395" mass="40843">MLLLSPSPPAPAAAVTAPRRILLAPHRRLNATSTPPRLACLRLRPATPLRARGIPSRTGCRAAADADAAPSQAPGGDGGVRGAVVRVGEALSLGFPVWVASACALALWRPPAFLWVGPTAQMLGLSFTMLGMGMTLTLDDLKTALLMPRELAAGFILQYTVMPLSGFFVSKLLKLPSHYAAGLILVACCPGGTASNIVTYLARANVALSVLMTAVSTFAAAFMTPLLTSKLAGQYVAVDPMGLFVSTSQVVLAPVLLGALLNQYCNGLVHLVSPLMPFIAVATVAVLCGNAIAQNASAILASGSQVVLSVGCLHASGFFFGYVLSRLLGIDISSARTISIEVGMQNSVLGLVLATKHFGNPLTAVPCAVSSICHSVYGSILAGIWRSMPTKDKGE</sequence>
<dbReference type="GO" id="GO:0016020">
    <property type="term" value="C:membrane"/>
    <property type="evidence" value="ECO:0007669"/>
    <property type="project" value="UniProtKB-SubCell"/>
</dbReference>
<feature type="transmembrane region" description="Helical" evidence="8">
    <location>
        <begin position="240"/>
        <end position="261"/>
    </location>
</feature>
<evidence type="ECO:0000256" key="1">
    <source>
        <dbReference type="ARBA" id="ARBA00003198"/>
    </source>
</evidence>
<keyword evidence="7 8" id="KW-0472">Membrane</keyword>
<dbReference type="Gramene" id="EER91353">
    <property type="protein sequence ID" value="EER91353"/>
    <property type="gene ID" value="SORBI_3001G191300"/>
</dbReference>
<keyword evidence="6 8" id="KW-1133">Transmembrane helix</keyword>
<feature type="transmembrane region" description="Helical" evidence="8">
    <location>
        <begin position="299"/>
        <end position="324"/>
    </location>
</feature>
<comment type="caution">
    <text evidence="9">The sequence shown here is derived from an EMBL/GenBank/DDBJ whole genome shotgun (WGS) entry which is preliminary data.</text>
</comment>
<dbReference type="KEGG" id="sbi:8065144"/>
<dbReference type="EMBL" id="CM027680">
    <property type="protein sequence ID" value="KAG0548832.1"/>
    <property type="molecule type" value="Genomic_DNA"/>
</dbReference>
<evidence type="ECO:0000256" key="7">
    <source>
        <dbReference type="ARBA" id="ARBA00023136"/>
    </source>
</evidence>
<accession>A0A921UYA1</accession>
<evidence type="ECO:0000313" key="9">
    <source>
        <dbReference type="EMBL" id="KAG0548832.1"/>
    </source>
</evidence>
<dbReference type="InterPro" id="IPR004710">
    <property type="entry name" value="Bilac:Na_transpt"/>
</dbReference>
<evidence type="ECO:0000256" key="4">
    <source>
        <dbReference type="ARBA" id="ARBA00006528"/>
    </source>
</evidence>
<dbReference type="Gene3D" id="1.20.1530.20">
    <property type="match status" value="1"/>
</dbReference>
<dbReference type="OMA" id="NWVQPKW"/>
<dbReference type="AlphaFoldDB" id="A0A921UYA1"/>
<protein>
    <submittedName>
        <fullName evidence="9">Uncharacterized protein</fullName>
    </submittedName>
</protein>
<keyword evidence="5 8" id="KW-0812">Transmembrane</keyword>
<dbReference type="PANTHER" id="PTHR10361:SF28">
    <property type="entry name" value="P3 PROTEIN-RELATED"/>
    <property type="match status" value="1"/>
</dbReference>